<dbReference type="OrthoDB" id="9797795at2"/>
<evidence type="ECO:0000256" key="1">
    <source>
        <dbReference type="ARBA" id="ARBA00022676"/>
    </source>
</evidence>
<sequence>MRRLNDWDKHMQKLLVVRNDKIGDFMLAWPSFALIKASLPNCEISALVPSYTAPLAELCPWIDKVIIDCGADGDAGEQAALLNEVKQQHFDGYLCLFSTMRNAWLGVRAGIKLRCAPATKLAQFLYNHRVKQRRSQSRKPEFEYNLELTRAFLTKLQVKPIEPTAPYLQFSAEQIAKRKQVEFAELDAKSLAMVHIGSGGSANNLSIEQYFSLIDCLAKLKPELHFVITAGPGELIAAQELVNQLDTAEVSSQLYYSEEGLKTFCEVLACAEVFIAGSTGPLHIAGALDVPTVGFFPSRRSATPLRWQPLNSQGRHISFSPPAGELTQEDMSLINVSDSAVKINLWWQKLQTKQVAE</sequence>
<dbReference type="CDD" id="cd03789">
    <property type="entry name" value="GT9_LPS_heptosyltransferase"/>
    <property type="match status" value="1"/>
</dbReference>
<gene>
    <name evidence="3" type="ORF">AALB_0457</name>
</gene>
<dbReference type="SUPFAM" id="SSF53756">
    <property type="entry name" value="UDP-Glycosyltransferase/glycogen phosphorylase"/>
    <property type="match status" value="1"/>
</dbReference>
<comment type="caution">
    <text evidence="3">The sequence shown here is derived from an EMBL/GenBank/DDBJ whole genome shotgun (WGS) entry which is preliminary data.</text>
</comment>
<dbReference type="GO" id="GO:0005829">
    <property type="term" value="C:cytosol"/>
    <property type="evidence" value="ECO:0007669"/>
    <property type="project" value="TreeGrafter"/>
</dbReference>
<evidence type="ECO:0000313" key="4">
    <source>
        <dbReference type="Proteomes" id="UP000014461"/>
    </source>
</evidence>
<dbReference type="PANTHER" id="PTHR30160:SF15">
    <property type="entry name" value="GLYCOSYLTRANSFERASE HI_0523-RELATED"/>
    <property type="match status" value="1"/>
</dbReference>
<dbReference type="Pfam" id="PF01075">
    <property type="entry name" value="Glyco_transf_9"/>
    <property type="match status" value="1"/>
</dbReference>
<reference evidence="3" key="1">
    <citation type="journal article" date="2013" name="Genome Announc.">
        <title>Draft Genome Sequence of Agarivorans albus Strain MKT 106T, an Agarolytic Marine Bacterium.</title>
        <authorList>
            <person name="Yasuike M."/>
            <person name="Nakamura Y."/>
            <person name="Kai W."/>
            <person name="Fujiwara A."/>
            <person name="Fukui Y."/>
            <person name="Satomi M."/>
            <person name="Sano M."/>
        </authorList>
    </citation>
    <scope>NUCLEOTIDE SEQUENCE [LARGE SCALE GENOMIC DNA]</scope>
</reference>
<keyword evidence="2 3" id="KW-0808">Transferase</keyword>
<dbReference type="STRING" id="1331007.AALB_0457"/>
<dbReference type="Gene3D" id="3.40.50.2000">
    <property type="entry name" value="Glycogen Phosphorylase B"/>
    <property type="match status" value="2"/>
</dbReference>
<dbReference type="InterPro" id="IPR051199">
    <property type="entry name" value="LPS_LOS_Heptosyltrfase"/>
</dbReference>
<dbReference type="InterPro" id="IPR002201">
    <property type="entry name" value="Glyco_trans_9"/>
</dbReference>
<keyword evidence="1 3" id="KW-0328">Glycosyltransferase</keyword>
<evidence type="ECO:0000313" key="3">
    <source>
        <dbReference type="EMBL" id="GAD00377.1"/>
    </source>
</evidence>
<dbReference type="PANTHER" id="PTHR30160">
    <property type="entry name" value="TETRAACYLDISACCHARIDE 4'-KINASE-RELATED"/>
    <property type="match status" value="1"/>
</dbReference>
<organism evidence="3 4">
    <name type="scientific">Agarivorans albus MKT 106</name>
    <dbReference type="NCBI Taxonomy" id="1331007"/>
    <lineage>
        <taxon>Bacteria</taxon>
        <taxon>Pseudomonadati</taxon>
        <taxon>Pseudomonadota</taxon>
        <taxon>Gammaproteobacteria</taxon>
        <taxon>Alteromonadales</taxon>
        <taxon>Alteromonadaceae</taxon>
        <taxon>Agarivorans</taxon>
    </lineage>
</organism>
<dbReference type="EC" id="2.4.1.-" evidence="3"/>
<name>R9PGC2_AGAAL</name>
<dbReference type="AlphaFoldDB" id="R9PGC2"/>
<dbReference type="GO" id="GO:0008713">
    <property type="term" value="F:ADP-heptose-lipopolysaccharide heptosyltransferase activity"/>
    <property type="evidence" value="ECO:0007669"/>
    <property type="project" value="TreeGrafter"/>
</dbReference>
<protein>
    <submittedName>
        <fullName evidence="3">ADP-heptose-lipooligosaccharide heptosyltransferase II</fullName>
        <ecNumber evidence="3">2.4.1.-</ecNumber>
    </submittedName>
</protein>
<dbReference type="GO" id="GO:0009244">
    <property type="term" value="P:lipopolysaccharide core region biosynthetic process"/>
    <property type="evidence" value="ECO:0007669"/>
    <property type="project" value="TreeGrafter"/>
</dbReference>
<dbReference type="Proteomes" id="UP000014461">
    <property type="component" value="Unassembled WGS sequence"/>
</dbReference>
<dbReference type="EMBL" id="BARX01000002">
    <property type="protein sequence ID" value="GAD00377.1"/>
    <property type="molecule type" value="Genomic_DNA"/>
</dbReference>
<proteinExistence type="predicted"/>
<evidence type="ECO:0000256" key="2">
    <source>
        <dbReference type="ARBA" id="ARBA00022679"/>
    </source>
</evidence>
<keyword evidence="4" id="KW-1185">Reference proteome</keyword>
<accession>R9PGC2</accession>